<gene>
    <name evidence="1" type="ORF">BST14_08805</name>
</gene>
<name>A0A1W9ZKC3_MYCAI</name>
<proteinExistence type="predicted"/>
<dbReference type="RefSeq" id="WP_083064125.1">
    <property type="nucleotide sequence ID" value="NZ_MVHG01000014.1"/>
</dbReference>
<evidence type="ECO:0000313" key="1">
    <source>
        <dbReference type="EMBL" id="ORA17362.1"/>
    </source>
</evidence>
<reference evidence="1 2" key="1">
    <citation type="submission" date="2016-12" db="EMBL/GenBank/DDBJ databases">
        <title>The new phylogeny of genus Mycobacterium.</title>
        <authorList>
            <person name="Tortoli E."/>
            <person name="Trovato A."/>
            <person name="Cirillo D.M."/>
        </authorList>
    </citation>
    <scope>NUCLEOTIDE SEQUENCE [LARGE SCALE GENOMIC DNA]</scope>
    <source>
        <strain evidence="1 2">DSM 45069</strain>
    </source>
</reference>
<keyword evidence="2" id="KW-1185">Reference proteome</keyword>
<dbReference type="Proteomes" id="UP000192707">
    <property type="component" value="Unassembled WGS sequence"/>
</dbReference>
<comment type="caution">
    <text evidence="1">The sequence shown here is derived from an EMBL/GenBank/DDBJ whole genome shotgun (WGS) entry which is preliminary data.</text>
</comment>
<accession>A0A1W9ZKC3</accession>
<organism evidence="1 2">
    <name type="scientific">Mycobacterium arosiense ATCC BAA-1401 = DSM 45069</name>
    <dbReference type="NCBI Taxonomy" id="1265311"/>
    <lineage>
        <taxon>Bacteria</taxon>
        <taxon>Bacillati</taxon>
        <taxon>Actinomycetota</taxon>
        <taxon>Actinomycetes</taxon>
        <taxon>Mycobacteriales</taxon>
        <taxon>Mycobacteriaceae</taxon>
        <taxon>Mycobacterium</taxon>
        <taxon>Mycobacterium avium complex (MAC)</taxon>
    </lineage>
</organism>
<evidence type="ECO:0000313" key="2">
    <source>
        <dbReference type="Proteomes" id="UP000192707"/>
    </source>
</evidence>
<dbReference type="AlphaFoldDB" id="A0A1W9ZKC3"/>
<protein>
    <submittedName>
        <fullName evidence="1">Uncharacterized protein</fullName>
    </submittedName>
</protein>
<sequence length="107" mass="11232">MAAPTASDVATFLGPNITVDTAQATSVIAVVTAEANAYTRGEGFTAGVPNSDISAVILTASARLLSHPRQNQSYETFGPAIASFGASLPQWSVAEKYVLDRYRVRAL</sequence>
<dbReference type="EMBL" id="MVHG01000014">
    <property type="protein sequence ID" value="ORA17362.1"/>
    <property type="molecule type" value="Genomic_DNA"/>
</dbReference>
<dbReference type="OrthoDB" id="4381973at2"/>